<dbReference type="EMBL" id="CP014339">
    <property type="protein sequence ID" value="AQX52456.1"/>
    <property type="molecule type" value="Genomic_DNA"/>
</dbReference>
<gene>
    <name evidence="1" type="ORF">AYC66_18005</name>
</gene>
<reference evidence="1 2" key="1">
    <citation type="submission" date="2016-02" db="EMBL/GenBank/DDBJ databases">
        <authorList>
            <person name="Nicholson A.C."/>
            <person name="Humrighouse B.W."/>
            <person name="Loparev V."/>
            <person name="Emery B."/>
            <person name="Graziano J."/>
            <person name="McQuiston J.R."/>
        </authorList>
    </citation>
    <scope>NUCLEOTIDE SEQUENCE [LARGE SCALE GENOMIC DNA]</scope>
    <source>
        <strain evidence="1 2">E6809</strain>
    </source>
</reference>
<organism evidence="1 2">
    <name type="scientific">Elizabethkingia anophelis</name>
    <dbReference type="NCBI Taxonomy" id="1117645"/>
    <lineage>
        <taxon>Bacteria</taxon>
        <taxon>Pseudomonadati</taxon>
        <taxon>Bacteroidota</taxon>
        <taxon>Flavobacteriia</taxon>
        <taxon>Flavobacteriales</taxon>
        <taxon>Weeksellaceae</taxon>
        <taxon>Elizabethkingia</taxon>
    </lineage>
</organism>
<evidence type="ECO:0000313" key="2">
    <source>
        <dbReference type="Proteomes" id="UP000189738"/>
    </source>
</evidence>
<dbReference type="Pfam" id="PF13306">
    <property type="entry name" value="LRR_5"/>
    <property type="match status" value="1"/>
</dbReference>
<evidence type="ECO:0008006" key="3">
    <source>
        <dbReference type="Google" id="ProtNLM"/>
    </source>
</evidence>
<dbReference type="PANTHER" id="PTHR45661:SF3">
    <property type="entry name" value="IG-LIKE DOMAIN-CONTAINING PROTEIN"/>
    <property type="match status" value="1"/>
</dbReference>
<dbReference type="InterPro" id="IPR053139">
    <property type="entry name" value="Surface_bspA-like"/>
</dbReference>
<dbReference type="InterPro" id="IPR032675">
    <property type="entry name" value="LRR_dom_sf"/>
</dbReference>
<name>A0A494GKA1_9FLAO</name>
<dbReference type="InterPro" id="IPR026906">
    <property type="entry name" value="LRR_5"/>
</dbReference>
<dbReference type="AlphaFoldDB" id="A0A494GKA1"/>
<accession>A0A494GKA1</accession>
<dbReference type="Proteomes" id="UP000189738">
    <property type="component" value="Chromosome"/>
</dbReference>
<sequence>MIIINNKLISIDESDVVNGKLIIPNSVTHIGSGAFRNNQLNSVEIPNSVTHIGSGAFENNQLNSVEIPNSVTHIGDWAFENNQLNSVEIPNSVTHIGDWAFENNQLNSVEIPNSVTHIGSGAFRNNQKIIQGNKVIQMIDGMATIVRSKKKVDDFNVFEGSFFNSKRKCFVANKGNYYAHGETLRQAIDDVNFKFLRENFNAEKLISEIKQKQKISLSEFRLLTGACSAGCEIFMREKGIKVTELPLDKALNMLNGQFGGEKIKNMFKK</sequence>
<proteinExistence type="predicted"/>
<dbReference type="RefSeq" id="WP_119812205.1">
    <property type="nucleotide sequence ID" value="NZ_CP014339.1"/>
</dbReference>
<evidence type="ECO:0000313" key="1">
    <source>
        <dbReference type="EMBL" id="AQX52456.1"/>
    </source>
</evidence>
<dbReference type="PANTHER" id="PTHR45661">
    <property type="entry name" value="SURFACE ANTIGEN"/>
    <property type="match status" value="1"/>
</dbReference>
<protein>
    <recommendedName>
        <fullName evidence="3">Leucine-rich repeat domain-containing protein</fullName>
    </recommendedName>
</protein>
<dbReference type="SUPFAM" id="SSF52058">
    <property type="entry name" value="L domain-like"/>
    <property type="match status" value="1"/>
</dbReference>
<dbReference type="Gene3D" id="3.80.10.10">
    <property type="entry name" value="Ribonuclease Inhibitor"/>
    <property type="match status" value="1"/>
</dbReference>